<dbReference type="FunFam" id="2.60.260.20:FF:000013">
    <property type="entry name" value="DnaJ subfamily B member 11"/>
    <property type="match status" value="1"/>
</dbReference>
<evidence type="ECO:0000256" key="2">
    <source>
        <dbReference type="ARBA" id="ARBA00022737"/>
    </source>
</evidence>
<dbReference type="PROSITE" id="PS51257">
    <property type="entry name" value="PROKAR_LIPOPROTEIN"/>
    <property type="match status" value="1"/>
</dbReference>
<dbReference type="Gene3D" id="2.10.230.10">
    <property type="entry name" value="Heat shock protein DnaJ, cysteine-rich domain"/>
    <property type="match status" value="1"/>
</dbReference>
<dbReference type="SUPFAM" id="SSF57938">
    <property type="entry name" value="DnaJ/Hsp40 cysteine-rich domain"/>
    <property type="match status" value="1"/>
</dbReference>
<keyword evidence="3 6" id="KW-0863">Zinc-finger</keyword>
<dbReference type="InterPro" id="IPR001305">
    <property type="entry name" value="HSP_DnaJ_Cys-rich_dom"/>
</dbReference>
<evidence type="ECO:0000256" key="6">
    <source>
        <dbReference type="PROSITE-ProRule" id="PRU00546"/>
    </source>
</evidence>
<gene>
    <name evidence="9" type="ORF">ECRASSUSDP1_LOCUS18940</name>
</gene>
<comment type="caution">
    <text evidence="9">The sequence shown here is derived from an EMBL/GenBank/DDBJ whole genome shotgun (WGS) entry which is preliminary data.</text>
</comment>
<dbReference type="Pfam" id="PF00684">
    <property type="entry name" value="DnaJ_CXXCXGXG"/>
    <property type="match status" value="1"/>
</dbReference>
<dbReference type="InterPro" id="IPR044713">
    <property type="entry name" value="DNJA1/2-like"/>
</dbReference>
<dbReference type="AlphaFoldDB" id="A0AAD1XRN1"/>
<dbReference type="PANTHER" id="PTHR43888">
    <property type="entry name" value="DNAJ-LIKE-2, ISOFORM A-RELATED"/>
    <property type="match status" value="1"/>
</dbReference>
<keyword evidence="2" id="KW-0677">Repeat</keyword>
<keyword evidence="5" id="KW-0143">Chaperone</keyword>
<keyword evidence="10" id="KW-1185">Reference proteome</keyword>
<feature type="domain" description="CR-type" evidence="8">
    <location>
        <begin position="67"/>
        <end position="150"/>
    </location>
</feature>
<proteinExistence type="predicted"/>
<dbReference type="InterPro" id="IPR008971">
    <property type="entry name" value="HSP40/DnaJ_pept-bd"/>
</dbReference>
<feature type="chain" id="PRO_5042282847" description="CR-type domain-containing protein" evidence="7">
    <location>
        <begin position="24"/>
        <end position="290"/>
    </location>
</feature>
<dbReference type="Pfam" id="PF01556">
    <property type="entry name" value="DnaJ_C"/>
    <property type="match status" value="1"/>
</dbReference>
<dbReference type="FunFam" id="2.10.230.10:FF:000002">
    <property type="entry name" value="Molecular chaperone DnaJ"/>
    <property type="match status" value="1"/>
</dbReference>
<dbReference type="InterPro" id="IPR036410">
    <property type="entry name" value="HSP_DnaJ_Cys-rich_dom_sf"/>
</dbReference>
<dbReference type="GO" id="GO:0051082">
    <property type="term" value="F:unfolded protein binding"/>
    <property type="evidence" value="ECO:0007669"/>
    <property type="project" value="InterPro"/>
</dbReference>
<dbReference type="GO" id="GO:0006457">
    <property type="term" value="P:protein folding"/>
    <property type="evidence" value="ECO:0007669"/>
    <property type="project" value="InterPro"/>
</dbReference>
<dbReference type="SUPFAM" id="SSF49493">
    <property type="entry name" value="HSP40/DnaJ peptide-binding domain"/>
    <property type="match status" value="2"/>
</dbReference>
<evidence type="ECO:0000259" key="8">
    <source>
        <dbReference type="PROSITE" id="PS51188"/>
    </source>
</evidence>
<dbReference type="InterPro" id="IPR002939">
    <property type="entry name" value="DnaJ_C"/>
</dbReference>
<evidence type="ECO:0000256" key="4">
    <source>
        <dbReference type="ARBA" id="ARBA00022833"/>
    </source>
</evidence>
<dbReference type="EMBL" id="CAMPGE010019203">
    <property type="protein sequence ID" value="CAI2377552.1"/>
    <property type="molecule type" value="Genomic_DNA"/>
</dbReference>
<dbReference type="PROSITE" id="PS51188">
    <property type="entry name" value="ZF_CR"/>
    <property type="match status" value="1"/>
</dbReference>
<keyword evidence="4 6" id="KW-0862">Zinc</keyword>
<evidence type="ECO:0000256" key="7">
    <source>
        <dbReference type="SAM" id="SignalP"/>
    </source>
</evidence>
<evidence type="ECO:0000256" key="1">
    <source>
        <dbReference type="ARBA" id="ARBA00022723"/>
    </source>
</evidence>
<feature type="signal peptide" evidence="7">
    <location>
        <begin position="1"/>
        <end position="23"/>
    </location>
</feature>
<dbReference type="Gene3D" id="2.60.260.20">
    <property type="entry name" value="Urease metallochaperone UreE, N-terminal domain"/>
    <property type="match status" value="2"/>
</dbReference>
<dbReference type="CDD" id="cd10747">
    <property type="entry name" value="DnaJ_C"/>
    <property type="match status" value="1"/>
</dbReference>
<reference evidence="9" key="1">
    <citation type="submission" date="2023-07" db="EMBL/GenBank/DDBJ databases">
        <authorList>
            <consortium name="AG Swart"/>
            <person name="Singh M."/>
            <person name="Singh A."/>
            <person name="Seah K."/>
            <person name="Emmerich C."/>
        </authorList>
    </citation>
    <scope>NUCLEOTIDE SEQUENCE</scope>
    <source>
        <strain evidence="9">DP1</strain>
    </source>
</reference>
<evidence type="ECO:0000256" key="3">
    <source>
        <dbReference type="ARBA" id="ARBA00022771"/>
    </source>
</evidence>
<feature type="zinc finger region" description="CR-type" evidence="6">
    <location>
        <begin position="67"/>
        <end position="150"/>
    </location>
</feature>
<protein>
    <recommendedName>
        <fullName evidence="8">CR-type domain-containing protein</fullName>
    </recommendedName>
</protein>
<evidence type="ECO:0000313" key="10">
    <source>
        <dbReference type="Proteomes" id="UP001295684"/>
    </source>
</evidence>
<sequence>MASSKTYLAIALAVLACATLAGSMDLFSELGINGLEGFGGFGHHNQEPVGPDINLKIRISLEDAYNGKTVEIAHNKQALCPHCRGSGADSEHDLDTCPRCRGQGTIMRKKQLAPGFVQQFQEHCNKCNGEGKIIKKQCHVCHANKVMQAFEIFEADIDKGVDHGHVYVYEEAGDEYLNVKASPINIRVEIAPHKVFQREGEDLRTTVKISLKEALLGFSRTLKHLDGHEVKLNRVSTTRPGYTQKIIGEGMPHFNFNVERGDLYVKYEVEFPNKLSEEQKELFREFFSQE</sequence>
<dbReference type="Proteomes" id="UP001295684">
    <property type="component" value="Unassembled WGS sequence"/>
</dbReference>
<keyword evidence="1 6" id="KW-0479">Metal-binding</keyword>
<name>A0AAD1XRN1_EUPCR</name>
<accession>A0AAD1XRN1</accession>
<dbReference type="GO" id="GO:0030544">
    <property type="term" value="F:Hsp70 protein binding"/>
    <property type="evidence" value="ECO:0007669"/>
    <property type="project" value="InterPro"/>
</dbReference>
<dbReference type="GO" id="GO:0008270">
    <property type="term" value="F:zinc ion binding"/>
    <property type="evidence" value="ECO:0007669"/>
    <property type="project" value="UniProtKB-KW"/>
</dbReference>
<evidence type="ECO:0000313" key="9">
    <source>
        <dbReference type="EMBL" id="CAI2377552.1"/>
    </source>
</evidence>
<organism evidence="9 10">
    <name type="scientific">Euplotes crassus</name>
    <dbReference type="NCBI Taxonomy" id="5936"/>
    <lineage>
        <taxon>Eukaryota</taxon>
        <taxon>Sar</taxon>
        <taxon>Alveolata</taxon>
        <taxon>Ciliophora</taxon>
        <taxon>Intramacronucleata</taxon>
        <taxon>Spirotrichea</taxon>
        <taxon>Hypotrichia</taxon>
        <taxon>Euplotida</taxon>
        <taxon>Euplotidae</taxon>
        <taxon>Moneuplotes</taxon>
    </lineage>
</organism>
<evidence type="ECO:0000256" key="5">
    <source>
        <dbReference type="ARBA" id="ARBA00023186"/>
    </source>
</evidence>
<dbReference type="CDD" id="cd10719">
    <property type="entry name" value="DnaJ_zf"/>
    <property type="match status" value="1"/>
</dbReference>
<keyword evidence="7" id="KW-0732">Signal</keyword>